<reference evidence="2 3" key="1">
    <citation type="submission" date="2018-08" db="EMBL/GenBank/DDBJ databases">
        <title>Actinomadura jelena sp. nov., a novel Actinomycete isolated from soil in Chad.</title>
        <authorList>
            <person name="Shi L."/>
        </authorList>
    </citation>
    <scope>NUCLEOTIDE SEQUENCE [LARGE SCALE GENOMIC DNA]</scope>
    <source>
        <strain evidence="2 3">NEAU-G17</strain>
    </source>
</reference>
<proteinExistence type="predicted"/>
<keyword evidence="3" id="KW-1185">Reference proteome</keyword>
<dbReference type="EMBL" id="QURH01000291">
    <property type="protein sequence ID" value="RFU40345.1"/>
    <property type="molecule type" value="Genomic_DNA"/>
</dbReference>
<feature type="transmembrane region" description="Helical" evidence="1">
    <location>
        <begin position="34"/>
        <end position="54"/>
    </location>
</feature>
<comment type="caution">
    <text evidence="2">The sequence shown here is derived from an EMBL/GenBank/DDBJ whole genome shotgun (WGS) entry which is preliminary data.</text>
</comment>
<feature type="non-terminal residue" evidence="2">
    <location>
        <position position="1"/>
    </location>
</feature>
<gene>
    <name evidence="2" type="ORF">DZF91_17550</name>
</gene>
<sequence length="217" mass="22952">PDAAADRGPAGGPAAQPRSVQVSPGLYKRLTTGLGGFASAIVACLLLVGVIYLITPRSNKELLPTVDYRAQEWALAHNGPYRAWGPQGLPAGWRATSARLTGLGEKGKPVQWHLGFLTPSGQYAALEESNEKAKEYVPRMTNSKAATGARVVDGVSWDTYFRRDKKANSLARTLPDGVSIVVVGTASYDELAVLAAALKPLDKNGTSVVTPAPTQRS</sequence>
<dbReference type="InterPro" id="IPR025339">
    <property type="entry name" value="DUF4245"/>
</dbReference>
<dbReference type="OrthoDB" id="5146801at2"/>
<evidence type="ECO:0000313" key="3">
    <source>
        <dbReference type="Proteomes" id="UP000261811"/>
    </source>
</evidence>
<dbReference type="RefSeq" id="WP_147341189.1">
    <property type="nucleotide sequence ID" value="NZ_QURH01000291.1"/>
</dbReference>
<organism evidence="2 3">
    <name type="scientific">Actinomadura logoneensis</name>
    <dbReference type="NCBI Taxonomy" id="2293572"/>
    <lineage>
        <taxon>Bacteria</taxon>
        <taxon>Bacillati</taxon>
        <taxon>Actinomycetota</taxon>
        <taxon>Actinomycetes</taxon>
        <taxon>Streptosporangiales</taxon>
        <taxon>Thermomonosporaceae</taxon>
        <taxon>Actinomadura</taxon>
    </lineage>
</organism>
<dbReference type="Proteomes" id="UP000261811">
    <property type="component" value="Unassembled WGS sequence"/>
</dbReference>
<evidence type="ECO:0000313" key="2">
    <source>
        <dbReference type="EMBL" id="RFU40345.1"/>
    </source>
</evidence>
<evidence type="ECO:0000256" key="1">
    <source>
        <dbReference type="SAM" id="Phobius"/>
    </source>
</evidence>
<keyword evidence="1" id="KW-0812">Transmembrane</keyword>
<accession>A0A372JK16</accession>
<dbReference type="AlphaFoldDB" id="A0A372JK16"/>
<protein>
    <submittedName>
        <fullName evidence="2">DUF4245 domain-containing protein</fullName>
    </submittedName>
</protein>
<name>A0A372JK16_9ACTN</name>
<keyword evidence="1" id="KW-1133">Transmembrane helix</keyword>
<keyword evidence="1" id="KW-0472">Membrane</keyword>
<dbReference type="Pfam" id="PF14030">
    <property type="entry name" value="DUF4245"/>
    <property type="match status" value="1"/>
</dbReference>